<evidence type="ECO:0000313" key="2">
    <source>
        <dbReference type="Proteomes" id="UP000005277"/>
    </source>
</evidence>
<dbReference type="Proteomes" id="UP000005277">
    <property type="component" value="Unassembled WGS sequence"/>
</dbReference>
<dbReference type="AlphaFoldDB" id="F0H2D9"/>
<name>F0H2D9_9FIRM</name>
<dbReference type="RefSeq" id="WP_004818092.1">
    <property type="nucleotide sequence ID" value="NZ_AEXN01000033.1"/>
</dbReference>
<comment type="caution">
    <text evidence="1">The sequence shown here is derived from an EMBL/GenBank/DDBJ whole genome shotgun (WGS) entry which is preliminary data.</text>
</comment>
<reference evidence="1 2" key="1">
    <citation type="submission" date="2011-01" db="EMBL/GenBank/DDBJ databases">
        <authorList>
            <person name="Durkin A.S."/>
            <person name="Madupu R."/>
            <person name="Torralba M."/>
            <person name="Gillis M."/>
            <person name="Methe B."/>
            <person name="Sutton G."/>
            <person name="Nelson K.E."/>
        </authorList>
    </citation>
    <scope>NUCLEOTIDE SEQUENCE [LARGE SCALE GENOMIC DNA]</scope>
    <source>
        <strain evidence="1 2">ACS-025-V-Sch4</strain>
    </source>
</reference>
<organism evidence="1 2">
    <name type="scientific">Anaerococcus hydrogenalis ACS-025-V-Sch4</name>
    <dbReference type="NCBI Taxonomy" id="879306"/>
    <lineage>
        <taxon>Bacteria</taxon>
        <taxon>Bacillati</taxon>
        <taxon>Bacillota</taxon>
        <taxon>Tissierellia</taxon>
        <taxon>Tissierellales</taxon>
        <taxon>Peptoniphilaceae</taxon>
        <taxon>Anaerococcus</taxon>
    </lineage>
</organism>
<dbReference type="OrthoDB" id="1691272at2"/>
<proteinExistence type="predicted"/>
<protein>
    <submittedName>
        <fullName evidence="1">Uncharacterized protein</fullName>
    </submittedName>
</protein>
<accession>F0H2D9</accession>
<sequence length="63" mass="7548">MKVKEFLDLFKDMDPEDELKFDLFEEVVDINGNYKERWTELSSEDLDYVDEDGNVHLTLAWCD</sequence>
<keyword evidence="2" id="KW-1185">Reference proteome</keyword>
<gene>
    <name evidence="1" type="ORF">HMPREF9246_0300</name>
</gene>
<evidence type="ECO:0000313" key="1">
    <source>
        <dbReference type="EMBL" id="EGC83378.1"/>
    </source>
</evidence>
<dbReference type="EMBL" id="AEXN01000033">
    <property type="protein sequence ID" value="EGC83378.1"/>
    <property type="molecule type" value="Genomic_DNA"/>
</dbReference>